<feature type="region of interest" description="Disordered" evidence="8">
    <location>
        <begin position="129"/>
        <end position="155"/>
    </location>
</feature>
<feature type="domain" description="C2H2-type" evidence="9">
    <location>
        <begin position="310"/>
        <end position="337"/>
    </location>
</feature>
<evidence type="ECO:0000313" key="11">
    <source>
        <dbReference type="Proteomes" id="UP000095300"/>
    </source>
</evidence>
<protein>
    <recommendedName>
        <fullName evidence="9">C2H2-type domain-containing protein</fullName>
    </recommendedName>
</protein>
<feature type="domain" description="C2H2-type" evidence="9">
    <location>
        <begin position="338"/>
        <end position="365"/>
    </location>
</feature>
<proteinExistence type="predicted"/>
<dbReference type="STRING" id="35570.A0A1I8P6R9"/>
<feature type="compositionally biased region" description="Basic and acidic residues" evidence="8">
    <location>
        <begin position="129"/>
        <end position="139"/>
    </location>
</feature>
<dbReference type="FunFam" id="3.30.160.60:FF:000624">
    <property type="entry name" value="zinc finger protein 697"/>
    <property type="match status" value="1"/>
</dbReference>
<keyword evidence="3" id="KW-0677">Repeat</keyword>
<keyword evidence="11" id="KW-1185">Reference proteome</keyword>
<dbReference type="GO" id="GO:0005634">
    <property type="term" value="C:nucleus"/>
    <property type="evidence" value="ECO:0007669"/>
    <property type="project" value="UniProtKB-SubCell"/>
</dbReference>
<evidence type="ECO:0000256" key="8">
    <source>
        <dbReference type="SAM" id="MobiDB-lite"/>
    </source>
</evidence>
<accession>A0A1I8P6R9</accession>
<evidence type="ECO:0000256" key="7">
    <source>
        <dbReference type="PROSITE-ProRule" id="PRU00042"/>
    </source>
</evidence>
<dbReference type="GO" id="GO:0008270">
    <property type="term" value="F:zinc ion binding"/>
    <property type="evidence" value="ECO:0007669"/>
    <property type="project" value="UniProtKB-KW"/>
</dbReference>
<feature type="region of interest" description="Disordered" evidence="8">
    <location>
        <begin position="254"/>
        <end position="274"/>
    </location>
</feature>
<feature type="compositionally biased region" description="Acidic residues" evidence="8">
    <location>
        <begin position="143"/>
        <end position="155"/>
    </location>
</feature>
<dbReference type="AlphaFoldDB" id="A0A1I8P6R9"/>
<dbReference type="Pfam" id="PF00096">
    <property type="entry name" value="zf-C2H2"/>
    <property type="match status" value="2"/>
</dbReference>
<keyword evidence="4 7" id="KW-0863">Zinc-finger</keyword>
<evidence type="ECO:0000256" key="2">
    <source>
        <dbReference type="ARBA" id="ARBA00022723"/>
    </source>
</evidence>
<sequence length="420" mass="48850">MFISGYEVKIPQTICRKCANQLKNVYQFILQTRKVYEHYLRLSESEGKDLKPLRSSEDLEETLIEIQSVKVVCDVETLVEEVKIENASENDLFPADTMEAKSSDYITEDNKFSADGEDMYDYDVLEDSSNERQQKEMTKSDSCTDEDQSVDEEDMMSFEPTAIRCDVCQKIYRDERALNIHKRYTHMPEEEKIPCPCPGCDFKTSRLSALKVHTGLLHGAEKFEEYFKQISVTGKKFLCDLCCRGYQRRDDLSKHFRKKHRNPGTPTKRKKKPNKTKEESCFLCASCGQSYNSKKALDGHLLSHTVERPFRCDLCEKTFKRMKDLNTHRVIHSDEKPFQCSNCGKSFKRADKLKIHMRVHSELRPYQCEHCEKTFKYPSVLRTHMHMHTGQTPFSCKTCGEAFSVRTSLNNHCLKNGHVK</sequence>
<dbReference type="Pfam" id="PF13912">
    <property type="entry name" value="zf-C2H2_6"/>
    <property type="match status" value="2"/>
</dbReference>
<feature type="domain" description="C2H2-type" evidence="9">
    <location>
        <begin position="394"/>
        <end position="420"/>
    </location>
</feature>
<dbReference type="SMART" id="SM00355">
    <property type="entry name" value="ZnF_C2H2"/>
    <property type="match status" value="8"/>
</dbReference>
<dbReference type="InterPro" id="IPR013087">
    <property type="entry name" value="Znf_C2H2_type"/>
</dbReference>
<reference evidence="10" key="1">
    <citation type="submission" date="2020-05" db="UniProtKB">
        <authorList>
            <consortium name="EnsemblMetazoa"/>
        </authorList>
    </citation>
    <scope>IDENTIFICATION</scope>
    <source>
        <strain evidence="10">USDA</strain>
    </source>
</reference>
<dbReference type="VEuPathDB" id="VectorBase:SCAU005332"/>
<feature type="domain" description="C2H2-type" evidence="9">
    <location>
        <begin position="282"/>
        <end position="309"/>
    </location>
</feature>
<gene>
    <name evidence="10" type="primary">106087952</name>
</gene>
<organism evidence="10 11">
    <name type="scientific">Stomoxys calcitrans</name>
    <name type="common">Stable fly</name>
    <name type="synonym">Conops calcitrans</name>
    <dbReference type="NCBI Taxonomy" id="35570"/>
    <lineage>
        <taxon>Eukaryota</taxon>
        <taxon>Metazoa</taxon>
        <taxon>Ecdysozoa</taxon>
        <taxon>Arthropoda</taxon>
        <taxon>Hexapoda</taxon>
        <taxon>Insecta</taxon>
        <taxon>Pterygota</taxon>
        <taxon>Neoptera</taxon>
        <taxon>Endopterygota</taxon>
        <taxon>Diptera</taxon>
        <taxon>Brachycera</taxon>
        <taxon>Muscomorpha</taxon>
        <taxon>Muscoidea</taxon>
        <taxon>Muscidae</taxon>
        <taxon>Stomoxys</taxon>
    </lineage>
</organism>
<dbReference type="PANTHER" id="PTHR24393">
    <property type="entry name" value="ZINC FINGER PROTEIN"/>
    <property type="match status" value="1"/>
</dbReference>
<evidence type="ECO:0000259" key="9">
    <source>
        <dbReference type="PROSITE" id="PS50157"/>
    </source>
</evidence>
<evidence type="ECO:0000256" key="5">
    <source>
        <dbReference type="ARBA" id="ARBA00022833"/>
    </source>
</evidence>
<keyword evidence="6" id="KW-0539">Nucleus</keyword>
<dbReference type="Gene3D" id="3.30.160.60">
    <property type="entry name" value="Classic Zinc Finger"/>
    <property type="match status" value="6"/>
</dbReference>
<dbReference type="Proteomes" id="UP000095300">
    <property type="component" value="Unassembled WGS sequence"/>
</dbReference>
<evidence type="ECO:0000256" key="4">
    <source>
        <dbReference type="ARBA" id="ARBA00022771"/>
    </source>
</evidence>
<feature type="domain" description="C2H2-type" evidence="9">
    <location>
        <begin position="163"/>
        <end position="191"/>
    </location>
</feature>
<dbReference type="GO" id="GO:0000978">
    <property type="term" value="F:RNA polymerase II cis-regulatory region sequence-specific DNA binding"/>
    <property type="evidence" value="ECO:0007669"/>
    <property type="project" value="TreeGrafter"/>
</dbReference>
<dbReference type="PROSITE" id="PS50157">
    <property type="entry name" value="ZINC_FINGER_C2H2_2"/>
    <property type="match status" value="7"/>
</dbReference>
<keyword evidence="2" id="KW-0479">Metal-binding</keyword>
<dbReference type="PROSITE" id="PS00028">
    <property type="entry name" value="ZINC_FINGER_C2H2_1"/>
    <property type="match status" value="7"/>
</dbReference>
<dbReference type="OrthoDB" id="6077919at2759"/>
<evidence type="ECO:0000313" key="10">
    <source>
        <dbReference type="EnsemblMetazoa" id="SCAU005332-PA"/>
    </source>
</evidence>
<dbReference type="SUPFAM" id="SSF57667">
    <property type="entry name" value="beta-beta-alpha zinc fingers"/>
    <property type="match status" value="3"/>
</dbReference>
<feature type="domain" description="C2H2-type" evidence="9">
    <location>
        <begin position="366"/>
        <end position="393"/>
    </location>
</feature>
<dbReference type="InterPro" id="IPR036236">
    <property type="entry name" value="Znf_C2H2_sf"/>
</dbReference>
<evidence type="ECO:0000256" key="6">
    <source>
        <dbReference type="ARBA" id="ARBA00023242"/>
    </source>
</evidence>
<dbReference type="PANTHER" id="PTHR24393:SF34">
    <property type="entry name" value="PR_SET DOMAIN 13"/>
    <property type="match status" value="1"/>
</dbReference>
<feature type="domain" description="C2H2-type" evidence="9">
    <location>
        <begin position="237"/>
        <end position="265"/>
    </location>
</feature>
<comment type="subcellular location">
    <subcellularLocation>
        <location evidence="1">Nucleus</location>
    </subcellularLocation>
</comment>
<name>A0A1I8P6R9_STOCA</name>
<dbReference type="FunFam" id="3.30.160.60:FF:001182">
    <property type="entry name" value="Zinc finger, C2H2 type"/>
    <property type="match status" value="1"/>
</dbReference>
<keyword evidence="5" id="KW-0862">Zinc</keyword>
<dbReference type="EnsemblMetazoa" id="SCAU005332-RA">
    <property type="protein sequence ID" value="SCAU005332-PA"/>
    <property type="gene ID" value="SCAU005332"/>
</dbReference>
<evidence type="ECO:0000256" key="1">
    <source>
        <dbReference type="ARBA" id="ARBA00004123"/>
    </source>
</evidence>
<evidence type="ECO:0000256" key="3">
    <source>
        <dbReference type="ARBA" id="ARBA00022737"/>
    </source>
</evidence>
<feature type="compositionally biased region" description="Basic residues" evidence="8">
    <location>
        <begin position="255"/>
        <end position="274"/>
    </location>
</feature>
<dbReference type="FunFam" id="3.30.160.60:FF:000072">
    <property type="entry name" value="zinc finger protein 143 isoform X1"/>
    <property type="match status" value="1"/>
</dbReference>
<dbReference type="GO" id="GO:0001228">
    <property type="term" value="F:DNA-binding transcription activator activity, RNA polymerase II-specific"/>
    <property type="evidence" value="ECO:0007669"/>
    <property type="project" value="TreeGrafter"/>
</dbReference>